<sequence>MVKYPPRSCGHTGTMYGCKRCERYNTIYPPRPCRHSGVVYNCSYCEITAPGAAEMFSAHKCSGMSQHYPPPPVPAYEPSAPPPISPDSYPTYPSSYPPAYPTTGPRPCGHTGIMYGCTHCEGSR</sequence>
<proteinExistence type="predicted"/>
<reference evidence="1" key="1">
    <citation type="submission" date="2022-03" db="EMBL/GenBank/DDBJ databases">
        <authorList>
            <person name="Sayadi A."/>
        </authorList>
    </citation>
    <scope>NUCLEOTIDE SEQUENCE</scope>
</reference>
<name>A0A9P0QAC8_ACAOB</name>
<dbReference type="PROSITE" id="PS51257">
    <property type="entry name" value="PROKAR_LIPOPROTEIN"/>
    <property type="match status" value="1"/>
</dbReference>
<organism evidence="1 2">
    <name type="scientific">Acanthoscelides obtectus</name>
    <name type="common">Bean weevil</name>
    <name type="synonym">Bruchus obtectus</name>
    <dbReference type="NCBI Taxonomy" id="200917"/>
    <lineage>
        <taxon>Eukaryota</taxon>
        <taxon>Metazoa</taxon>
        <taxon>Ecdysozoa</taxon>
        <taxon>Arthropoda</taxon>
        <taxon>Hexapoda</taxon>
        <taxon>Insecta</taxon>
        <taxon>Pterygota</taxon>
        <taxon>Neoptera</taxon>
        <taxon>Endopterygota</taxon>
        <taxon>Coleoptera</taxon>
        <taxon>Polyphaga</taxon>
        <taxon>Cucujiformia</taxon>
        <taxon>Chrysomeloidea</taxon>
        <taxon>Chrysomelidae</taxon>
        <taxon>Bruchinae</taxon>
        <taxon>Bruchini</taxon>
        <taxon>Acanthoscelides</taxon>
    </lineage>
</organism>
<dbReference type="AlphaFoldDB" id="A0A9P0QAC8"/>
<evidence type="ECO:0000313" key="1">
    <source>
        <dbReference type="EMBL" id="CAH2014065.1"/>
    </source>
</evidence>
<keyword evidence="2" id="KW-1185">Reference proteome</keyword>
<dbReference type="Proteomes" id="UP001152888">
    <property type="component" value="Unassembled WGS sequence"/>
</dbReference>
<dbReference type="OrthoDB" id="6753106at2759"/>
<dbReference type="EMBL" id="CAKOFQ010008421">
    <property type="protein sequence ID" value="CAH2014065.1"/>
    <property type="molecule type" value="Genomic_DNA"/>
</dbReference>
<protein>
    <submittedName>
        <fullName evidence="1">Uncharacterized protein</fullName>
    </submittedName>
</protein>
<evidence type="ECO:0000313" key="2">
    <source>
        <dbReference type="Proteomes" id="UP001152888"/>
    </source>
</evidence>
<accession>A0A9P0QAC8</accession>
<gene>
    <name evidence="1" type="ORF">ACAOBT_LOCUS33861</name>
</gene>
<comment type="caution">
    <text evidence="1">The sequence shown here is derived from an EMBL/GenBank/DDBJ whole genome shotgun (WGS) entry which is preliminary data.</text>
</comment>